<gene>
    <name evidence="3" type="ORF">E5S68_09130</name>
</gene>
<dbReference type="SUPFAM" id="SSF50151">
    <property type="entry name" value="SacY-like RNA-binding domain"/>
    <property type="match status" value="1"/>
</dbReference>
<name>A0A4Z1DTN8_9STRE</name>
<dbReference type="OrthoDB" id="9813552at2"/>
<dbReference type="GO" id="GO:0006355">
    <property type="term" value="P:regulation of DNA-templated transcription"/>
    <property type="evidence" value="ECO:0007669"/>
    <property type="project" value="InterPro"/>
</dbReference>
<reference evidence="3 4" key="1">
    <citation type="submission" date="2019-04" db="EMBL/GenBank/DDBJ databases">
        <title>Genome sequencing of Streptococcus rubneri DSM 26920(T).</title>
        <authorList>
            <person name="Kook J.-K."/>
            <person name="Park S.-N."/>
            <person name="Lim Y.K."/>
        </authorList>
    </citation>
    <scope>NUCLEOTIDE SEQUENCE [LARGE SCALE GENOMIC DNA]</scope>
    <source>
        <strain evidence="3 4">DSM 26920</strain>
    </source>
</reference>
<keyword evidence="4" id="KW-1185">Reference proteome</keyword>
<dbReference type="InterPro" id="IPR036650">
    <property type="entry name" value="CAT_RNA-bd_dom_sf"/>
</dbReference>
<dbReference type="Gene3D" id="1.10.1790.10">
    <property type="entry name" value="PRD domain"/>
    <property type="match status" value="2"/>
</dbReference>
<feature type="domain" description="PRD" evidence="2">
    <location>
        <begin position="172"/>
        <end position="277"/>
    </location>
</feature>
<comment type="caution">
    <text evidence="3">The sequence shown here is derived from an EMBL/GenBank/DDBJ whole genome shotgun (WGS) entry which is preliminary data.</text>
</comment>
<dbReference type="InterPro" id="IPR036634">
    <property type="entry name" value="PRD_sf"/>
</dbReference>
<protein>
    <submittedName>
        <fullName evidence="3">Transcription antiterminator</fullName>
    </submittedName>
</protein>
<evidence type="ECO:0000313" key="3">
    <source>
        <dbReference type="EMBL" id="TGN91256.1"/>
    </source>
</evidence>
<feature type="domain" description="PRD" evidence="2">
    <location>
        <begin position="66"/>
        <end position="170"/>
    </location>
</feature>
<dbReference type="SMART" id="SM01061">
    <property type="entry name" value="CAT_RBD"/>
    <property type="match status" value="1"/>
</dbReference>
<dbReference type="Gene3D" id="2.30.24.10">
    <property type="entry name" value="CAT RNA-binding domain"/>
    <property type="match status" value="1"/>
</dbReference>
<evidence type="ECO:0000256" key="1">
    <source>
        <dbReference type="ARBA" id="ARBA00022737"/>
    </source>
</evidence>
<evidence type="ECO:0000259" key="2">
    <source>
        <dbReference type="PROSITE" id="PS51372"/>
    </source>
</evidence>
<dbReference type="RefSeq" id="WP_135783278.1">
    <property type="nucleotide sequence ID" value="NZ_MRXY01000006.1"/>
</dbReference>
<keyword evidence="1" id="KW-0677">Repeat</keyword>
<dbReference type="PROSITE" id="PS51372">
    <property type="entry name" value="PRD_2"/>
    <property type="match status" value="2"/>
</dbReference>
<dbReference type="InterPro" id="IPR050661">
    <property type="entry name" value="BglG_antiterminators"/>
</dbReference>
<dbReference type="InterPro" id="IPR011608">
    <property type="entry name" value="PRD"/>
</dbReference>
<dbReference type="Pfam" id="PF03123">
    <property type="entry name" value="CAT_RBD"/>
    <property type="match status" value="1"/>
</dbReference>
<dbReference type="SUPFAM" id="SSF63520">
    <property type="entry name" value="PTS-regulatory domain, PRD"/>
    <property type="match status" value="2"/>
</dbReference>
<dbReference type="EMBL" id="SRRP01000002">
    <property type="protein sequence ID" value="TGN91256.1"/>
    <property type="molecule type" value="Genomic_DNA"/>
</dbReference>
<accession>A0A4Z1DTN8</accession>
<organism evidence="3 4">
    <name type="scientific">Streptococcus rubneri</name>
    <dbReference type="NCBI Taxonomy" id="1234680"/>
    <lineage>
        <taxon>Bacteria</taxon>
        <taxon>Bacillati</taxon>
        <taxon>Bacillota</taxon>
        <taxon>Bacilli</taxon>
        <taxon>Lactobacillales</taxon>
        <taxon>Streptococcaceae</taxon>
        <taxon>Streptococcus</taxon>
    </lineage>
</organism>
<dbReference type="InterPro" id="IPR004341">
    <property type="entry name" value="CAT_RNA-bd_dom"/>
</dbReference>
<dbReference type="Proteomes" id="UP000297986">
    <property type="component" value="Unassembled WGS sequence"/>
</dbReference>
<sequence>MYRILNPLNHNVALVRNDKGEELIVIGKGIVFGKKKGDLVPKEKVEKLFRMKTEESRENFMTLLKDVPLDFITVTYEMIDYLTKKYHYPVQEYIYVTLTDHMFCSYQAVTQGRYKESNLLDISENYPVAFEIAKEAVDIYREKLTTSFPEDEVTRIAYHFINAEGENGAEVVDSMDQRKEILKGVEEVLDSYSIKRTETNNNFYDRFMIHLNYFLDYLDRNRDDNQSLLDMEEHIKSSYPKAFEIGSKIYDVISRETGVDLYKSERVYLVLHIQRLL</sequence>
<dbReference type="Pfam" id="PF00874">
    <property type="entry name" value="PRD"/>
    <property type="match status" value="2"/>
</dbReference>
<evidence type="ECO:0000313" key="4">
    <source>
        <dbReference type="Proteomes" id="UP000297986"/>
    </source>
</evidence>
<dbReference type="AlphaFoldDB" id="A0A4Z1DTN8"/>
<proteinExistence type="predicted"/>
<dbReference type="GO" id="GO:0003723">
    <property type="term" value="F:RNA binding"/>
    <property type="evidence" value="ECO:0007669"/>
    <property type="project" value="InterPro"/>
</dbReference>
<dbReference type="PANTHER" id="PTHR30185:SF15">
    <property type="entry name" value="CRYPTIC BETA-GLUCOSIDE BGL OPERON ANTITERMINATOR"/>
    <property type="match status" value="1"/>
</dbReference>
<dbReference type="PANTHER" id="PTHR30185">
    <property type="entry name" value="CRYPTIC BETA-GLUCOSIDE BGL OPERON ANTITERMINATOR"/>
    <property type="match status" value="1"/>
</dbReference>